<dbReference type="AlphaFoldDB" id="A0A919T293"/>
<feature type="region of interest" description="Disordered" evidence="1">
    <location>
        <begin position="89"/>
        <end position="121"/>
    </location>
</feature>
<accession>A0A919T293</accession>
<protein>
    <recommendedName>
        <fullName evidence="2">CATRA-Associated Small Protein domain-containing protein</fullName>
    </recommendedName>
</protein>
<evidence type="ECO:0000313" key="3">
    <source>
        <dbReference type="EMBL" id="GIM82180.1"/>
    </source>
</evidence>
<gene>
    <name evidence="3" type="ORF">Aco04nite_80290</name>
</gene>
<dbReference type="Proteomes" id="UP000680865">
    <property type="component" value="Unassembled WGS sequence"/>
</dbReference>
<sequence length="121" mass="13307">MVGMEPGVRERALQVLQDALLWDLTVTQWTEVGYGLRRLRRACDAGDDRRQRDAVADLEVAGPHRVSGLEDAGRLPAPREVRERINELIHTLGPPVPSAQRAAGQSRETGRSAERDSDAGT</sequence>
<evidence type="ECO:0000256" key="1">
    <source>
        <dbReference type="SAM" id="MobiDB-lite"/>
    </source>
</evidence>
<comment type="caution">
    <text evidence="3">The sequence shown here is derived from an EMBL/GenBank/DDBJ whole genome shotgun (WGS) entry which is preliminary data.</text>
</comment>
<reference evidence="3" key="1">
    <citation type="submission" date="2021-03" db="EMBL/GenBank/DDBJ databases">
        <title>Whole genome shotgun sequence of Actinoplanes consettensis NBRC 14913.</title>
        <authorList>
            <person name="Komaki H."/>
            <person name="Tamura T."/>
        </authorList>
    </citation>
    <scope>NUCLEOTIDE SEQUENCE</scope>
    <source>
        <strain evidence="3">NBRC 14913</strain>
    </source>
</reference>
<feature type="compositionally biased region" description="Basic and acidic residues" evidence="1">
    <location>
        <begin position="108"/>
        <end position="121"/>
    </location>
</feature>
<proteinExistence type="predicted"/>
<evidence type="ECO:0000313" key="4">
    <source>
        <dbReference type="Proteomes" id="UP000680865"/>
    </source>
</evidence>
<name>A0A919T293_9ACTN</name>
<dbReference type="Pfam" id="PF20271">
    <property type="entry name" value="CATASP"/>
    <property type="match status" value="1"/>
</dbReference>
<dbReference type="InterPro" id="IPR046924">
    <property type="entry name" value="CATASP"/>
</dbReference>
<dbReference type="EMBL" id="BOQP01000050">
    <property type="protein sequence ID" value="GIM82180.1"/>
    <property type="molecule type" value="Genomic_DNA"/>
</dbReference>
<organism evidence="3 4">
    <name type="scientific">Winogradskya consettensis</name>
    <dbReference type="NCBI Taxonomy" id="113560"/>
    <lineage>
        <taxon>Bacteria</taxon>
        <taxon>Bacillati</taxon>
        <taxon>Actinomycetota</taxon>
        <taxon>Actinomycetes</taxon>
        <taxon>Micromonosporales</taxon>
        <taxon>Micromonosporaceae</taxon>
        <taxon>Winogradskya</taxon>
    </lineage>
</organism>
<feature type="domain" description="CATRA-Associated Small Protein" evidence="2">
    <location>
        <begin position="11"/>
        <end position="95"/>
    </location>
</feature>
<keyword evidence="4" id="KW-1185">Reference proteome</keyword>
<evidence type="ECO:0000259" key="2">
    <source>
        <dbReference type="Pfam" id="PF20271"/>
    </source>
</evidence>